<gene>
    <name evidence="1" type="ORF">ADU74_09720</name>
</gene>
<dbReference type="Gene3D" id="2.40.10.10">
    <property type="entry name" value="Trypsin-like serine proteases"/>
    <property type="match status" value="1"/>
</dbReference>
<name>A0A9Q1UXC0_CLOBO</name>
<comment type="caution">
    <text evidence="1">The sequence shown here is derived from an EMBL/GenBank/DDBJ whole genome shotgun (WGS) entry which is preliminary data.</text>
</comment>
<dbReference type="AlphaFoldDB" id="A0A9Q1UXC0"/>
<evidence type="ECO:0000313" key="1">
    <source>
        <dbReference type="EMBL" id="KOA85436.1"/>
    </source>
</evidence>
<dbReference type="InterPro" id="IPR009003">
    <property type="entry name" value="Peptidase_S1_PA"/>
</dbReference>
<evidence type="ECO:0000313" key="2">
    <source>
        <dbReference type="Proteomes" id="UP000037540"/>
    </source>
</evidence>
<accession>A0A9Q1UXC0</accession>
<organism evidence="1 2">
    <name type="scientific">Clostridium botulinum</name>
    <dbReference type="NCBI Taxonomy" id="1491"/>
    <lineage>
        <taxon>Bacteria</taxon>
        <taxon>Bacillati</taxon>
        <taxon>Bacillota</taxon>
        <taxon>Clostridia</taxon>
        <taxon>Eubacteriales</taxon>
        <taxon>Clostridiaceae</taxon>
        <taxon>Clostridium</taxon>
    </lineage>
</organism>
<dbReference type="SUPFAM" id="SSF50494">
    <property type="entry name" value="Trypsin-like serine proteases"/>
    <property type="match status" value="1"/>
</dbReference>
<proteinExistence type="predicted"/>
<evidence type="ECO:0008006" key="3">
    <source>
        <dbReference type="Google" id="ProtNLM"/>
    </source>
</evidence>
<dbReference type="EMBL" id="LGVR01000058">
    <property type="protein sequence ID" value="KOA85436.1"/>
    <property type="molecule type" value="Genomic_DNA"/>
</dbReference>
<sequence>MILIVNNNFILEKTINQILKCEYKFFLNKSNVVGIGLGYKIKNGFYTNQLCVQVFVTKKILLDNLSCNDLVPRIYKNIPTDVVETGIFTACALKKRIRPVLGGYSISNASINHYSGTASCLVTNGVSNFVLSSTHALSNNFTQPIGSPIVQPATKYGGRPPNDTIATLHKYIPIRYSTETSQPINSSDCALGLLTKPNILSPKIDFIGKLNGTKRAILNEEVRKVGTTSELTKGKVLNPNATIEINFSDGKRAAFQDLITTTRMLSPGDSGAILVNKHNYGLGMGLSGSNTTSSYCRLDIALDQLDVKLVT</sequence>
<dbReference type="RefSeq" id="WP_013725477.1">
    <property type="nucleotide sequence ID" value="NZ_LGVP01000059.1"/>
</dbReference>
<reference evidence="1 2" key="1">
    <citation type="submission" date="2015-07" db="EMBL/GenBank/DDBJ databases">
        <title>Draft genome sequences of 17 French Clostridium botulinum group III.</title>
        <authorList>
            <person name="Woudstra C."/>
            <person name="Le Marechal C."/>
            <person name="Souillard R."/>
            <person name="Bayon-Auboyer M.-H."/>
            <person name="Dessouter D."/>
            <person name="Fach P."/>
        </authorList>
    </citation>
    <scope>NUCLEOTIDE SEQUENCE [LARGE SCALE GENOMIC DNA]</scope>
    <source>
        <strain evidence="1 2">12LNRI-CD</strain>
    </source>
</reference>
<dbReference type="InterPro" id="IPR043504">
    <property type="entry name" value="Peptidase_S1_PA_chymotrypsin"/>
</dbReference>
<dbReference type="Proteomes" id="UP000037540">
    <property type="component" value="Unassembled WGS sequence"/>
</dbReference>
<protein>
    <recommendedName>
        <fullName evidence="3">Peptidase S1 domain-containing protein</fullName>
    </recommendedName>
</protein>